<keyword evidence="1" id="KW-0812">Transmembrane</keyword>
<keyword evidence="1" id="KW-1133">Transmembrane helix</keyword>
<dbReference type="EMBL" id="LNIX01000010">
    <property type="protein sequence ID" value="OXA49433.1"/>
    <property type="molecule type" value="Genomic_DNA"/>
</dbReference>
<reference evidence="2 3" key="1">
    <citation type="submission" date="2015-12" db="EMBL/GenBank/DDBJ databases">
        <title>The genome of Folsomia candida.</title>
        <authorList>
            <person name="Faddeeva A."/>
            <person name="Derks M.F."/>
            <person name="Anvar Y."/>
            <person name="Smit S."/>
            <person name="Van Straalen N."/>
            <person name="Roelofs D."/>
        </authorList>
    </citation>
    <scope>NUCLEOTIDE SEQUENCE [LARGE SCALE GENOMIC DNA]</scope>
    <source>
        <strain evidence="2 3">VU population</strain>
        <tissue evidence="2">Whole body</tissue>
    </source>
</reference>
<comment type="caution">
    <text evidence="2">The sequence shown here is derived from an EMBL/GenBank/DDBJ whole genome shotgun (WGS) entry which is preliminary data.</text>
</comment>
<dbReference type="Proteomes" id="UP000198287">
    <property type="component" value="Unassembled WGS sequence"/>
</dbReference>
<feature type="transmembrane region" description="Helical" evidence="1">
    <location>
        <begin position="166"/>
        <end position="188"/>
    </location>
</feature>
<gene>
    <name evidence="2" type="ORF">Fcan01_15409</name>
</gene>
<organism evidence="2 3">
    <name type="scientific">Folsomia candida</name>
    <name type="common">Springtail</name>
    <dbReference type="NCBI Taxonomy" id="158441"/>
    <lineage>
        <taxon>Eukaryota</taxon>
        <taxon>Metazoa</taxon>
        <taxon>Ecdysozoa</taxon>
        <taxon>Arthropoda</taxon>
        <taxon>Hexapoda</taxon>
        <taxon>Collembola</taxon>
        <taxon>Entomobryomorpha</taxon>
        <taxon>Isotomoidea</taxon>
        <taxon>Isotomidae</taxon>
        <taxon>Proisotominae</taxon>
        <taxon>Folsomia</taxon>
    </lineage>
</organism>
<dbReference type="OrthoDB" id="8297494at2759"/>
<feature type="transmembrane region" description="Helical" evidence="1">
    <location>
        <begin position="325"/>
        <end position="345"/>
    </location>
</feature>
<dbReference type="AlphaFoldDB" id="A0A226DW11"/>
<feature type="transmembrane region" description="Helical" evidence="1">
    <location>
        <begin position="236"/>
        <end position="255"/>
    </location>
</feature>
<evidence type="ECO:0000313" key="2">
    <source>
        <dbReference type="EMBL" id="OXA49433.1"/>
    </source>
</evidence>
<proteinExistence type="predicted"/>
<protein>
    <submittedName>
        <fullName evidence="2">Uncharacterized protein</fullName>
    </submittedName>
</protein>
<keyword evidence="1" id="KW-0472">Membrane</keyword>
<evidence type="ECO:0000256" key="1">
    <source>
        <dbReference type="SAM" id="Phobius"/>
    </source>
</evidence>
<accession>A0A226DW11</accession>
<keyword evidence="3" id="KW-1185">Reference proteome</keyword>
<evidence type="ECO:0000313" key="3">
    <source>
        <dbReference type="Proteomes" id="UP000198287"/>
    </source>
</evidence>
<name>A0A226DW11_FOLCA</name>
<sequence>MSKFHFGNFGGAATSKFHFGNYVYFGKFVKLFGKMIDFANVFMYEVRFNPNRPVRFGSQRLGTGTEPVIKVSVRFGSPYKPEPNRAIGSVVYCTAMFLNISTNSHLTTSGRLQGFAPFILCLAASIARWNYSIDIGPIQVINTFLDFEAGRPKMTISMETKALKTFVCLVEIGVFSYPILAFLLLQFIPCTPPFILSMFATSCRVEAMTLRYGVRLGVHIFETWMAYHTLYSATTWIVYILLAGISFLLHCLQLINRESSKIENDTNNTSCIRIYRNVQILEKSFNAFLTKIILPTVISCIPAIQIFGLFVSITLHEEIPLPGFAVFPLLGLLSLINNILVISLASRINISSERVLNTLAKKTVRSQLGKRGLLIRELKSCGLLKIKFGSNFIDKGTPLVVQNFCINQTVSLCLVMTRKSIN</sequence>
<feature type="transmembrane region" description="Helical" evidence="1">
    <location>
        <begin position="292"/>
        <end position="313"/>
    </location>
</feature>